<feature type="binding site" evidence="9">
    <location>
        <begin position="75"/>
        <end position="78"/>
    </location>
    <ligand>
        <name>IMP</name>
        <dbReference type="ChEBI" id="CHEBI:58053"/>
    </ligand>
</feature>
<comment type="function">
    <text evidence="8">Plays an important role in the salvage pathway for purine nucleotide biosynthesis. Catalyzes the first committed step in the biosynthesis of AMP from IMP.</text>
</comment>
<feature type="active site" description="Proton acceptor" evidence="9">
    <location>
        <position position="75"/>
    </location>
</feature>
<feature type="binding site" evidence="9">
    <location>
        <position position="459"/>
    </location>
    <ligand>
        <name>IMP</name>
        <dbReference type="ChEBI" id="CHEBI:58053"/>
    </ligand>
</feature>
<dbReference type="GeneID" id="92379262"/>
<feature type="binding site" evidence="9">
    <location>
        <begin position="589"/>
        <end position="591"/>
    </location>
    <ligand>
        <name>GTP</name>
        <dbReference type="ChEBI" id="CHEBI:37565"/>
    </ligand>
</feature>
<dbReference type="UniPathway" id="UPA00075">
    <property type="reaction ID" value="UER00335"/>
</dbReference>
<sequence length="602" mass="66675">MAAAPSATAPKHNYTLGTNASQLELYKYLKTVPPIPELRQAVTIKKYEEASVDDTLYPLIDEHQIIMVVGAFFGDEGKGKTVDAVARHPACTCVARVNSGENAGHTVFDDIGRKYVFNLAPSSLLTPNTRNYVSSECVMDPISFMEREIGQFIKSNMPYKDKLFVGNVFVVTPYHKLLDLLGSAPNSSTLKGMSPIHASKVTKRGIRLDHIFNDEGVLRARLAKDMDTYYGLLKVKGLTDKDVVRRCQEENADGVERVPGYVVDFARAENKIDYLVKLYTERVKNNKDFPRRCDVTHELRAALARGEKLLLEGPQSYWLSNAREKFWESTTSADTTAGGLLASAQFNFQRYKVLVINVHKAPGSSRVGIGANPSSFVPQDYYSAQDIKTLEALPKGGCVDFDKIQNFFYTKAFNTESKTFNGIYEPLEYEDATGKYNIGVAMSIASARHHGECGAVTKKPRVCGFFDCVLHFEVNAVQGPYLSISAVDRGDDYDRIGITIAYVYYDVGNKMVDANGRVYKNGDIIKAGDPVPCEMALYHCYPIVKVINGWKGAPIAASKRRPNEPLPKGVCEFIANVEFFTGAKVISIGNGPRGSDIIYLKQ</sequence>
<evidence type="ECO:0000256" key="8">
    <source>
        <dbReference type="ARBA" id="ARBA00025008"/>
    </source>
</evidence>
<keyword evidence="12" id="KW-1185">Reference proteome</keyword>
<dbReference type="Gene3D" id="3.90.170.10">
    <property type="entry name" value="Adenylosuccinate Synthetase, subunit A, domain 3"/>
    <property type="match status" value="1"/>
</dbReference>
<dbReference type="GO" id="GO:0005525">
    <property type="term" value="F:GTP binding"/>
    <property type="evidence" value="ECO:0007669"/>
    <property type="project" value="UniProtKB-UniRule"/>
</dbReference>
<dbReference type="VEuPathDB" id="TriTrypDB:TEOVI_000532200"/>
<dbReference type="InterPro" id="IPR042111">
    <property type="entry name" value="Adenylosuccinate_synth_dom3"/>
</dbReference>
<dbReference type="RefSeq" id="XP_067079381.1">
    <property type="nucleotide sequence ID" value="XM_067223280.1"/>
</dbReference>
<dbReference type="SMART" id="SM00788">
    <property type="entry name" value="Adenylsucc_synt"/>
    <property type="match status" value="1"/>
</dbReference>
<feature type="binding site" evidence="9">
    <location>
        <position position="461"/>
    </location>
    <ligand>
        <name>GTP</name>
        <dbReference type="ChEBI" id="CHEBI:37565"/>
    </ligand>
</feature>
<dbReference type="GO" id="GO:0004019">
    <property type="term" value="F:adenylosuccinate synthase activity"/>
    <property type="evidence" value="ECO:0007669"/>
    <property type="project" value="UniProtKB-UniRule"/>
</dbReference>
<comment type="subunit">
    <text evidence="9">Homodimer.</text>
</comment>
<evidence type="ECO:0000256" key="6">
    <source>
        <dbReference type="ARBA" id="ARBA00022842"/>
    </source>
</evidence>
<dbReference type="EMBL" id="CZPT02000912">
    <property type="protein sequence ID" value="SCU68173.1"/>
    <property type="molecule type" value="Genomic_DNA"/>
</dbReference>
<feature type="binding site" evidence="9">
    <location>
        <position position="331"/>
    </location>
    <ligand>
        <name>IMP</name>
        <dbReference type="ChEBI" id="CHEBI:58053"/>
    </ligand>
</feature>
<keyword evidence="5 9" id="KW-0658">Purine biosynthesis</keyword>
<comment type="pathway">
    <text evidence="9 10">Purine metabolism; AMP biosynthesis via de novo pathway; AMP from IMP: step 1/2.</text>
</comment>
<dbReference type="GO" id="GO:0000287">
    <property type="term" value="F:magnesium ion binding"/>
    <property type="evidence" value="ECO:0007669"/>
    <property type="project" value="UniProtKB-UniRule"/>
</dbReference>
<evidence type="ECO:0000313" key="11">
    <source>
        <dbReference type="EMBL" id="SCU68173.1"/>
    </source>
</evidence>
<dbReference type="InterPro" id="IPR001114">
    <property type="entry name" value="Adenylosuccinate_synthetase"/>
</dbReference>
<comment type="caution">
    <text evidence="9">Lacks conserved residue(s) required for the propagation of feature annotation.</text>
</comment>
<dbReference type="PROSITE" id="PS01266">
    <property type="entry name" value="ADENYLOSUCCIN_SYN_1"/>
    <property type="match status" value="1"/>
</dbReference>
<keyword evidence="3 9" id="KW-0479">Metal-binding</keyword>
<feature type="binding site" evidence="9">
    <location>
        <begin position="455"/>
        <end position="461"/>
    </location>
    <ligand>
        <name>substrate</name>
    </ligand>
</feature>
<name>A0A1G4I839_TRYEQ</name>
<comment type="miscellaneous">
    <text evidence="9">Parasitic protozoa lack the de novo purine biosynthesis pathway and rely exclusively on the salvage pathway for their purine nucleotide requirements.</text>
</comment>
<evidence type="ECO:0000256" key="1">
    <source>
        <dbReference type="ARBA" id="ARBA00022490"/>
    </source>
</evidence>
<keyword evidence="6 9" id="KW-0460">Magnesium</keyword>
<comment type="subcellular location">
    <subcellularLocation>
        <location evidence="9">Cytoplasm</location>
    </subcellularLocation>
</comment>
<gene>
    <name evidence="11" type="ORF">TEOVI_000532200</name>
</gene>
<dbReference type="Gene3D" id="1.10.300.10">
    <property type="entry name" value="Adenylosuccinate Synthetase, subunit A, domain 2"/>
    <property type="match status" value="1"/>
</dbReference>
<dbReference type="EC" id="6.3.4.4" evidence="9 10"/>
<comment type="catalytic activity">
    <reaction evidence="9 10">
        <text>IMP + L-aspartate + GTP = N(6)-(1,2-dicarboxyethyl)-AMP + GDP + phosphate + 2 H(+)</text>
        <dbReference type="Rhea" id="RHEA:15753"/>
        <dbReference type="ChEBI" id="CHEBI:15378"/>
        <dbReference type="ChEBI" id="CHEBI:29991"/>
        <dbReference type="ChEBI" id="CHEBI:37565"/>
        <dbReference type="ChEBI" id="CHEBI:43474"/>
        <dbReference type="ChEBI" id="CHEBI:57567"/>
        <dbReference type="ChEBI" id="CHEBI:58053"/>
        <dbReference type="ChEBI" id="CHEBI:58189"/>
        <dbReference type="EC" id="6.3.4.4"/>
    </reaction>
</comment>
<dbReference type="SUPFAM" id="SSF52540">
    <property type="entry name" value="P-loop containing nucleoside triphosphate hydrolases"/>
    <property type="match status" value="1"/>
</dbReference>
<evidence type="ECO:0000256" key="7">
    <source>
        <dbReference type="ARBA" id="ARBA00023134"/>
    </source>
</evidence>
<dbReference type="PANTHER" id="PTHR11846:SF0">
    <property type="entry name" value="ADENYLOSUCCINATE SYNTHETASE"/>
    <property type="match status" value="1"/>
</dbReference>
<keyword evidence="4 9" id="KW-0547">Nucleotide-binding</keyword>
<dbReference type="FunFam" id="3.90.170.10:FF:000003">
    <property type="entry name" value="Adenylosuccinate synthetase"/>
    <property type="match status" value="1"/>
</dbReference>
<protein>
    <recommendedName>
        <fullName evidence="9 10">Adenylosuccinate synthetase</fullName>
        <shortName evidence="9">AMPSase</shortName>
        <shortName evidence="9">AdSS</shortName>
        <ecNumber evidence="9 10">6.3.4.4</ecNumber>
    </recommendedName>
    <alternativeName>
        <fullName evidence="9">IMP--aspartate ligase</fullName>
    </alternativeName>
</protein>
<accession>A0A1G4I839</accession>
<comment type="function">
    <text evidence="9">Plays an important role in the salvage pathway for purine nucleotide biosynthesis. Catalyzes the first commited step in the biosynthesis of AMP from IMP.</text>
</comment>
<dbReference type="Proteomes" id="UP000195570">
    <property type="component" value="Unassembled WGS sequence"/>
</dbReference>
<dbReference type="Gene3D" id="3.40.440.10">
    <property type="entry name" value="Adenylosuccinate Synthetase, subunit A, domain 1"/>
    <property type="match status" value="1"/>
</dbReference>
<evidence type="ECO:0000256" key="3">
    <source>
        <dbReference type="ARBA" id="ARBA00022723"/>
    </source>
</evidence>
<dbReference type="AlphaFoldDB" id="A0A1G4I839"/>
<feature type="binding site" evidence="9">
    <location>
        <begin position="102"/>
        <end position="105"/>
    </location>
    <ligand>
        <name>IMP</name>
        <dbReference type="ChEBI" id="CHEBI:58053"/>
    </ligand>
</feature>
<feature type="binding site" evidence="9">
    <location>
        <position position="189"/>
    </location>
    <ligand>
        <name>IMP</name>
        <dbReference type="ChEBI" id="CHEBI:58053"/>
    </ligand>
</feature>
<feature type="binding site" evidence="9">
    <location>
        <position position="203"/>
    </location>
    <ligand>
        <name>IMP</name>
        <dbReference type="ChEBI" id="CHEBI:58053"/>
        <note>ligand shared between dimeric partners</note>
    </ligand>
</feature>
<keyword evidence="1 9" id="KW-0963">Cytoplasm</keyword>
<feature type="binding site" evidence="9">
    <location>
        <begin position="74"/>
        <end position="80"/>
    </location>
    <ligand>
        <name>GTP</name>
        <dbReference type="ChEBI" id="CHEBI:37565"/>
    </ligand>
</feature>
<organism evidence="11 12">
    <name type="scientific">Trypanosoma equiperdum</name>
    <dbReference type="NCBI Taxonomy" id="5694"/>
    <lineage>
        <taxon>Eukaryota</taxon>
        <taxon>Discoba</taxon>
        <taxon>Euglenozoa</taxon>
        <taxon>Kinetoplastea</taxon>
        <taxon>Metakinetoplastina</taxon>
        <taxon>Trypanosomatida</taxon>
        <taxon>Trypanosomatidae</taxon>
        <taxon>Trypanosoma</taxon>
    </lineage>
</organism>
<dbReference type="GO" id="GO:0005737">
    <property type="term" value="C:cytoplasm"/>
    <property type="evidence" value="ECO:0007669"/>
    <property type="project" value="UniProtKB-SubCell"/>
</dbReference>
<evidence type="ECO:0000256" key="10">
    <source>
        <dbReference type="RuleBase" id="RU000520"/>
    </source>
</evidence>
<evidence type="ECO:0000256" key="9">
    <source>
        <dbReference type="HAMAP-Rule" id="MF_03125"/>
    </source>
</evidence>
<dbReference type="SMR" id="A0A1G4I839"/>
<dbReference type="InterPro" id="IPR042109">
    <property type="entry name" value="Adenylosuccinate_synth_dom1"/>
</dbReference>
<dbReference type="InterPro" id="IPR018220">
    <property type="entry name" value="Adenylosuccin_syn_GTP-bd"/>
</dbReference>
<keyword evidence="7 9" id="KW-0342">GTP-binding</keyword>
<comment type="similarity">
    <text evidence="9 10">Belongs to the adenylosuccinate synthetase family.</text>
</comment>
<feature type="binding site" evidence="9">
    <location>
        <begin position="104"/>
        <end position="106"/>
    </location>
    <ligand>
        <name>GTP</name>
        <dbReference type="ChEBI" id="CHEBI:37565"/>
    </ligand>
</feature>
<dbReference type="Pfam" id="PF00709">
    <property type="entry name" value="Adenylsucc_synt"/>
    <property type="match status" value="1"/>
</dbReference>
<evidence type="ECO:0000256" key="5">
    <source>
        <dbReference type="ARBA" id="ARBA00022755"/>
    </source>
</evidence>
<feature type="binding site" evidence="9">
    <location>
        <position position="315"/>
    </location>
    <ligand>
        <name>IMP</name>
        <dbReference type="ChEBI" id="CHEBI:58053"/>
    </ligand>
</feature>
<dbReference type="InterPro" id="IPR027417">
    <property type="entry name" value="P-loop_NTPase"/>
</dbReference>
<evidence type="ECO:0000313" key="12">
    <source>
        <dbReference type="Proteomes" id="UP000195570"/>
    </source>
</evidence>
<evidence type="ECO:0000256" key="4">
    <source>
        <dbReference type="ARBA" id="ARBA00022741"/>
    </source>
</evidence>
<evidence type="ECO:0000256" key="2">
    <source>
        <dbReference type="ARBA" id="ARBA00022598"/>
    </source>
</evidence>
<proteinExistence type="inferred from homology"/>
<comment type="cofactor">
    <cofactor evidence="9">
        <name>Mg(2+)</name>
        <dbReference type="ChEBI" id="CHEBI:18420"/>
    </cofactor>
    <text evidence="9">Binds 1 Mg(2+) ion per subunit.</text>
</comment>
<comment type="function">
    <text evidence="10">Plays an important role in the de novo pathway of purine nucleotide biosynthesis.</text>
</comment>
<dbReference type="GO" id="GO:0044208">
    <property type="term" value="P:'de novo' AMP biosynthetic process"/>
    <property type="evidence" value="ECO:0007669"/>
    <property type="project" value="UniProtKB-UniRule"/>
</dbReference>
<feature type="active site" description="Proton donor" evidence="9">
    <location>
        <position position="105"/>
    </location>
</feature>
<feature type="binding site" evidence="9">
    <location>
        <position position="75"/>
    </location>
    <ligand>
        <name>Mg(2+)</name>
        <dbReference type="ChEBI" id="CHEBI:18420"/>
    </ligand>
</feature>
<dbReference type="HAMAP" id="MF_00011">
    <property type="entry name" value="Adenylosucc_synth"/>
    <property type="match status" value="1"/>
</dbReference>
<dbReference type="PANTHER" id="PTHR11846">
    <property type="entry name" value="ADENYLOSUCCINATE SYNTHETASE"/>
    <property type="match status" value="1"/>
</dbReference>
<feature type="binding site" evidence="9">
    <location>
        <position position="104"/>
    </location>
    <ligand>
        <name>Mg(2+)</name>
        <dbReference type="ChEBI" id="CHEBI:18420"/>
    </ligand>
</feature>
<reference evidence="11" key="1">
    <citation type="submission" date="2016-09" db="EMBL/GenBank/DDBJ databases">
        <authorList>
            <person name="Hebert L."/>
            <person name="Moumen B."/>
        </authorList>
    </citation>
    <scope>NUCLEOTIDE SEQUENCE [LARGE SCALE GENOMIC DNA]</scope>
    <source>
        <strain evidence="11">OVI</strain>
    </source>
</reference>
<dbReference type="GO" id="GO:0046040">
    <property type="term" value="P:IMP metabolic process"/>
    <property type="evidence" value="ECO:0007669"/>
    <property type="project" value="TreeGrafter"/>
</dbReference>
<keyword evidence="2 9" id="KW-0436">Ligase</keyword>
<dbReference type="InterPro" id="IPR042110">
    <property type="entry name" value="Adenylosuccinate_synth_dom2"/>
</dbReference>
<comment type="caution">
    <text evidence="11">The sequence shown here is derived from an EMBL/GenBank/DDBJ whole genome shotgun (WGS) entry which is preliminary data.</text>
</comment>